<dbReference type="PANTHER" id="PTHR46350:SF2">
    <property type="entry name" value="RAS LIKE FAMILY 10 MEMBER B"/>
    <property type="match status" value="1"/>
</dbReference>
<dbReference type="InterPro" id="IPR027417">
    <property type="entry name" value="P-loop_NTPase"/>
</dbReference>
<dbReference type="InterPro" id="IPR001806">
    <property type="entry name" value="Small_GTPase"/>
</dbReference>
<dbReference type="OrthoDB" id="299781at2759"/>
<name>A0A3R7FIT8_CLOSI</name>
<dbReference type="AlphaFoldDB" id="A0A3R7FIT8"/>
<proteinExistence type="predicted"/>
<dbReference type="PRINTS" id="PR00449">
    <property type="entry name" value="RASTRNSFRMNG"/>
</dbReference>
<sequence>MLASNDAHRPLRYICSGLKFFKLLAQIVHECAIFGKAQSFRTFLYVLCAASVDLCICVPTILRKISNPRRETRGYKTRSEYLDRDPAARLAGWEQVSTLDDEEVSLRRAQSVFTGANASSNTSHSLPKSIPQAISVVPPTRVQTTKRSPHETEKLSSNQSARSCCSAKRGSEASEWVPLKKIADVTAPISAIARVPNGSSYLLNATPEKDEFSAVECASVLRIPIVGSRHSGKTSLVRQFVHCVDVVNPTPTLTRPEYYDRVITFNDRLFNLRIIDCPPIMGRYPTTSAEEWLHYRGWGLRSASAFVLVFDITSDQSFQYTRHLRDQIVSEHADIPVLLVANKIDKFHITEPNSCATQCSPQTTASTALTTLAGTDSLSRHTISNLRREVAALVKKQWKGTVLVECSAKYNWHVVTVFKELMKLLETKEQSHKPTAARAVQNVLRRNQCSVM</sequence>
<dbReference type="InParanoid" id="A0A3R7FIT8"/>
<reference evidence="1 2" key="1">
    <citation type="journal article" date="2018" name="Biotechnol. Adv.">
        <title>Improved genomic resources and new bioinformatic workflow for the carcinogenic parasite Clonorchis sinensis: Biotechnological implications.</title>
        <authorList>
            <person name="Wang D."/>
            <person name="Korhonen P.K."/>
            <person name="Gasser R.B."/>
            <person name="Young N.D."/>
        </authorList>
    </citation>
    <scope>NUCLEOTIDE SEQUENCE [LARGE SCALE GENOMIC DNA]</scope>
    <source>
        <strain evidence="1">Cs-k2</strain>
    </source>
</reference>
<dbReference type="STRING" id="79923.A0A3R7FIT8"/>
<protein>
    <submittedName>
        <fullName evidence="1">Ras-like protein member 10B</fullName>
    </submittedName>
</protein>
<accession>A0A3R7FIT8</accession>
<dbReference type="PROSITE" id="PS51421">
    <property type="entry name" value="RAS"/>
    <property type="match status" value="1"/>
</dbReference>
<dbReference type="GO" id="GO:0003924">
    <property type="term" value="F:GTPase activity"/>
    <property type="evidence" value="ECO:0007669"/>
    <property type="project" value="InterPro"/>
</dbReference>
<dbReference type="EMBL" id="NIRI02000042">
    <property type="protein sequence ID" value="KAG5450316.1"/>
    <property type="molecule type" value="Genomic_DNA"/>
</dbReference>
<comment type="caution">
    <text evidence="1">The sequence shown here is derived from an EMBL/GenBank/DDBJ whole genome shotgun (WGS) entry which is preliminary data.</text>
</comment>
<keyword evidence="2" id="KW-1185">Reference proteome</keyword>
<dbReference type="GO" id="GO:0005525">
    <property type="term" value="F:GTP binding"/>
    <property type="evidence" value="ECO:0007669"/>
    <property type="project" value="InterPro"/>
</dbReference>
<dbReference type="SUPFAM" id="SSF52540">
    <property type="entry name" value="P-loop containing nucleoside triphosphate hydrolases"/>
    <property type="match status" value="1"/>
</dbReference>
<dbReference type="PANTHER" id="PTHR46350">
    <property type="entry name" value="RAS LIKE FAMILY 10 MEMBER B-RELATED"/>
    <property type="match status" value="1"/>
</dbReference>
<gene>
    <name evidence="1" type="ORF">CSKR_103159</name>
</gene>
<dbReference type="InterPro" id="IPR052661">
    <property type="entry name" value="Ras-like_GTPase_Reg"/>
</dbReference>
<dbReference type="Proteomes" id="UP000286415">
    <property type="component" value="Unassembled WGS sequence"/>
</dbReference>
<dbReference type="Gene3D" id="3.40.50.300">
    <property type="entry name" value="P-loop containing nucleotide triphosphate hydrolases"/>
    <property type="match status" value="1"/>
</dbReference>
<evidence type="ECO:0000313" key="2">
    <source>
        <dbReference type="Proteomes" id="UP000286415"/>
    </source>
</evidence>
<dbReference type="SMART" id="SM00173">
    <property type="entry name" value="RAS"/>
    <property type="match status" value="1"/>
</dbReference>
<reference evidence="1 2" key="2">
    <citation type="journal article" date="2021" name="Genomics">
        <title>High-quality reference genome for Clonorchis sinensis.</title>
        <authorList>
            <person name="Young N.D."/>
            <person name="Stroehlein A.J."/>
            <person name="Kinkar L."/>
            <person name="Wang T."/>
            <person name="Sohn W.M."/>
            <person name="Chang B.C.H."/>
            <person name="Kaur P."/>
            <person name="Weisz D."/>
            <person name="Dudchenko O."/>
            <person name="Aiden E.L."/>
            <person name="Korhonen P.K."/>
            <person name="Gasser R.B."/>
        </authorList>
    </citation>
    <scope>NUCLEOTIDE SEQUENCE [LARGE SCALE GENOMIC DNA]</scope>
    <source>
        <strain evidence="1">Cs-k2</strain>
    </source>
</reference>
<dbReference type="Pfam" id="PF00071">
    <property type="entry name" value="Ras"/>
    <property type="match status" value="1"/>
</dbReference>
<organism evidence="1 2">
    <name type="scientific">Clonorchis sinensis</name>
    <name type="common">Chinese liver fluke</name>
    <dbReference type="NCBI Taxonomy" id="79923"/>
    <lineage>
        <taxon>Eukaryota</taxon>
        <taxon>Metazoa</taxon>
        <taxon>Spiralia</taxon>
        <taxon>Lophotrochozoa</taxon>
        <taxon>Platyhelminthes</taxon>
        <taxon>Trematoda</taxon>
        <taxon>Digenea</taxon>
        <taxon>Opisthorchiida</taxon>
        <taxon>Opisthorchiata</taxon>
        <taxon>Opisthorchiidae</taxon>
        <taxon>Clonorchis</taxon>
    </lineage>
</organism>
<dbReference type="SMART" id="SM00175">
    <property type="entry name" value="RAB"/>
    <property type="match status" value="1"/>
</dbReference>
<dbReference type="PROSITE" id="PS51419">
    <property type="entry name" value="RAB"/>
    <property type="match status" value="1"/>
</dbReference>
<evidence type="ECO:0000313" key="1">
    <source>
        <dbReference type="EMBL" id="KAG5450316.1"/>
    </source>
</evidence>